<dbReference type="SUPFAM" id="SSF56091">
    <property type="entry name" value="DNA ligase/mRNA capping enzyme, catalytic domain"/>
    <property type="match status" value="1"/>
</dbReference>
<dbReference type="InterPro" id="IPR012310">
    <property type="entry name" value="DNA_ligase_ATP-dep_cent"/>
</dbReference>
<accession>A0ABY8KM95</accession>
<dbReference type="PROSITE" id="PS00697">
    <property type="entry name" value="DNA_LIGASE_A1"/>
    <property type="match status" value="1"/>
</dbReference>
<dbReference type="RefSeq" id="WP_279495658.1">
    <property type="nucleotide sequence ID" value="NZ_CP122283.1"/>
</dbReference>
<comment type="similarity">
    <text evidence="1">Belongs to the ATP-dependent DNA ligase family.</text>
</comment>
<name>A0ABY8KM95_9BACI</name>
<comment type="catalytic activity">
    <reaction evidence="3">
        <text>ATP + (deoxyribonucleotide)n-3'-hydroxyl + 5'-phospho-(deoxyribonucleotide)m = (deoxyribonucleotide)n+m + AMP + diphosphate.</text>
        <dbReference type="EC" id="6.5.1.1"/>
    </reaction>
</comment>
<dbReference type="CDD" id="cd07906">
    <property type="entry name" value="Adenylation_DNA_ligase_LigD_LigC"/>
    <property type="match status" value="1"/>
</dbReference>
<dbReference type="PROSITE" id="PS50160">
    <property type="entry name" value="DNA_LIGASE_A3"/>
    <property type="match status" value="1"/>
</dbReference>
<evidence type="ECO:0000313" key="5">
    <source>
        <dbReference type="EMBL" id="WGF40235.1"/>
    </source>
</evidence>
<evidence type="ECO:0000313" key="6">
    <source>
        <dbReference type="Proteomes" id="UP001244564"/>
    </source>
</evidence>
<dbReference type="EMBL" id="CP122283">
    <property type="protein sequence ID" value="WGF40235.1"/>
    <property type="molecule type" value="Genomic_DNA"/>
</dbReference>
<dbReference type="InterPro" id="IPR012340">
    <property type="entry name" value="NA-bd_OB-fold"/>
</dbReference>
<evidence type="ECO:0000256" key="3">
    <source>
        <dbReference type="ARBA" id="ARBA00034003"/>
    </source>
</evidence>
<dbReference type="GO" id="GO:0016874">
    <property type="term" value="F:ligase activity"/>
    <property type="evidence" value="ECO:0007669"/>
    <property type="project" value="UniProtKB-KW"/>
</dbReference>
<organism evidence="5 6">
    <name type="scientific">Lysinibacillus capsici</name>
    <dbReference type="NCBI Taxonomy" id="2115968"/>
    <lineage>
        <taxon>Bacteria</taxon>
        <taxon>Bacillati</taxon>
        <taxon>Bacillota</taxon>
        <taxon>Bacilli</taxon>
        <taxon>Bacillales</taxon>
        <taxon>Bacillaceae</taxon>
        <taxon>Lysinibacillus</taxon>
    </lineage>
</organism>
<dbReference type="InterPro" id="IPR016059">
    <property type="entry name" value="DNA_ligase_ATP-dep_CS"/>
</dbReference>
<keyword evidence="2 5" id="KW-0436">Ligase</keyword>
<dbReference type="Gene3D" id="2.40.50.140">
    <property type="entry name" value="Nucleic acid-binding proteins"/>
    <property type="match status" value="1"/>
</dbReference>
<sequence>MLFTPIKPMLLHMGNNEEIDDDPNWIYDIKWDGWRILLHKEGDRVEAFTRHGNNVTAKFPELQEVGRSIQSHTAIIDCEGVVLRNGVSVFDDFNYRGRLSNKGKIEQATITHPATFVAFDILTTDKPLLNKPLSERKEVLSSIVEPSNNLLVTPSIVGNGSNIFQLTKDRNMEGVVGKRINSTYKTNYRSQDWLKYKHFKIADVVILGYKENPFTMLVGKQLSNGKYKPLANVEFGFKPEEKTAFREIAKQIVTKEERDMTWLEPRLCCKVQYLEKTNTGSLRIVSFKGFNFDKVPETIS</sequence>
<keyword evidence="6" id="KW-1185">Reference proteome</keyword>
<dbReference type="PANTHER" id="PTHR45674:SF4">
    <property type="entry name" value="DNA LIGASE 1"/>
    <property type="match status" value="1"/>
</dbReference>
<gene>
    <name evidence="5" type="ORF">QBO96_08185</name>
</gene>
<reference evidence="5 6" key="1">
    <citation type="submission" date="2023-04" db="EMBL/GenBank/DDBJ databases">
        <title>Genomic of Lysinibacillus capsici TSBLM.</title>
        <authorList>
            <person name="Hu X.S."/>
            <person name="Yu C.H."/>
        </authorList>
    </citation>
    <scope>NUCLEOTIDE SEQUENCE [LARGE SCALE GENOMIC DNA]</scope>
    <source>
        <strain evidence="5 6">TSBLM</strain>
    </source>
</reference>
<dbReference type="Gene3D" id="3.30.470.30">
    <property type="entry name" value="DNA ligase/mRNA capping enzyme"/>
    <property type="match status" value="1"/>
</dbReference>
<feature type="domain" description="ATP-dependent DNA ligase family profile" evidence="4">
    <location>
        <begin position="107"/>
        <end position="226"/>
    </location>
</feature>
<evidence type="ECO:0000256" key="1">
    <source>
        <dbReference type="ARBA" id="ARBA00007572"/>
    </source>
</evidence>
<dbReference type="Proteomes" id="UP001244564">
    <property type="component" value="Chromosome"/>
</dbReference>
<evidence type="ECO:0000256" key="2">
    <source>
        <dbReference type="ARBA" id="ARBA00022598"/>
    </source>
</evidence>
<protein>
    <submittedName>
        <fullName evidence="5">DNA ligase</fullName>
    </submittedName>
</protein>
<dbReference type="Pfam" id="PF01068">
    <property type="entry name" value="DNA_ligase_A_M"/>
    <property type="match status" value="1"/>
</dbReference>
<dbReference type="InterPro" id="IPR050191">
    <property type="entry name" value="ATP-dep_DNA_ligase"/>
</dbReference>
<proteinExistence type="inferred from homology"/>
<dbReference type="SUPFAM" id="SSF50249">
    <property type="entry name" value="Nucleic acid-binding proteins"/>
    <property type="match status" value="1"/>
</dbReference>
<dbReference type="PANTHER" id="PTHR45674">
    <property type="entry name" value="DNA LIGASE 1/3 FAMILY MEMBER"/>
    <property type="match status" value="1"/>
</dbReference>
<evidence type="ECO:0000259" key="4">
    <source>
        <dbReference type="PROSITE" id="PS50160"/>
    </source>
</evidence>